<evidence type="ECO:0000313" key="1">
    <source>
        <dbReference type="EMBL" id="NKY32409.1"/>
    </source>
</evidence>
<dbReference type="InterPro" id="IPR046288">
    <property type="entry name" value="DUF6325"/>
</dbReference>
<evidence type="ECO:0000313" key="2">
    <source>
        <dbReference type="Proteomes" id="UP000565715"/>
    </source>
</evidence>
<organism evidence="1 2">
    <name type="scientific">Nocardia speluncae</name>
    <dbReference type="NCBI Taxonomy" id="419477"/>
    <lineage>
        <taxon>Bacteria</taxon>
        <taxon>Bacillati</taxon>
        <taxon>Actinomycetota</taxon>
        <taxon>Actinomycetes</taxon>
        <taxon>Mycobacteriales</taxon>
        <taxon>Nocardiaceae</taxon>
        <taxon>Nocardia</taxon>
    </lineage>
</organism>
<sequence length="142" mass="15041">MTYTSDLGPVELVVLSFPGTRIDRSVTSALAEVVDRGHVTVLDLIYLTMDEQGDLVQVEVDESLTDIGLDGLTVDSRGLVSDEDLAVVRAAMEPGTSAVVIAYEESWARKLADTVRGAGGEVALHVQIPRDAVTSALSAATR</sequence>
<protein>
    <submittedName>
        <fullName evidence="1">DUF1269 domain-containing protein</fullName>
    </submittedName>
</protein>
<proteinExistence type="predicted"/>
<dbReference type="Pfam" id="PF19850">
    <property type="entry name" value="DUF6325"/>
    <property type="match status" value="1"/>
</dbReference>
<keyword evidence="2" id="KW-1185">Reference proteome</keyword>
<comment type="caution">
    <text evidence="1">The sequence shown here is derived from an EMBL/GenBank/DDBJ whole genome shotgun (WGS) entry which is preliminary data.</text>
</comment>
<accession>A0A846XBB9</accession>
<dbReference type="AlphaFoldDB" id="A0A846XBB9"/>
<dbReference type="Proteomes" id="UP000565715">
    <property type="component" value="Unassembled WGS sequence"/>
</dbReference>
<gene>
    <name evidence="1" type="ORF">HGA13_04875</name>
</gene>
<dbReference type="RefSeq" id="WP_068036630.1">
    <property type="nucleotide sequence ID" value="NZ_JAAXOO010000001.1"/>
</dbReference>
<reference evidence="1 2" key="1">
    <citation type="submission" date="2020-04" db="EMBL/GenBank/DDBJ databases">
        <title>MicrobeNet Type strains.</title>
        <authorList>
            <person name="Nicholson A.C."/>
        </authorList>
    </citation>
    <scope>NUCLEOTIDE SEQUENCE [LARGE SCALE GENOMIC DNA]</scope>
    <source>
        <strain evidence="1 2">DSM 45078</strain>
    </source>
</reference>
<name>A0A846XBB9_9NOCA</name>
<dbReference type="EMBL" id="JAAXOO010000001">
    <property type="protein sequence ID" value="NKY32409.1"/>
    <property type="molecule type" value="Genomic_DNA"/>
</dbReference>